<name>A0A7S1CX95_CYCTE</name>
<accession>A0A7S1CX95</accession>
<dbReference type="AlphaFoldDB" id="A0A7S1CX95"/>
<reference evidence="2" key="1">
    <citation type="submission" date="2021-01" db="EMBL/GenBank/DDBJ databases">
        <authorList>
            <person name="Corre E."/>
            <person name="Pelletier E."/>
            <person name="Niang G."/>
            <person name="Scheremetjew M."/>
            <person name="Finn R."/>
            <person name="Kale V."/>
            <person name="Holt S."/>
            <person name="Cochrane G."/>
            <person name="Meng A."/>
            <person name="Brown T."/>
            <person name="Cohen L."/>
        </authorList>
    </citation>
    <scope>NUCLEOTIDE SEQUENCE</scope>
    <source>
        <strain evidence="2">ECT3854</strain>
    </source>
</reference>
<sequence length="113" mass="12355">MGCKQSTPAAVIDPNDPYGFTNPDSPFTMPSIEVATKPTTPTVGSPVSEASTVSTRSLNHQHSYDYGGGGSTSSIDYNHNSFSDHKHQHQQQQQNAWMYNNSHNDNPFVTNNV</sequence>
<feature type="compositionally biased region" description="Polar residues" evidence="1">
    <location>
        <begin position="37"/>
        <end position="61"/>
    </location>
</feature>
<protein>
    <submittedName>
        <fullName evidence="2">Uncharacterized protein</fullName>
    </submittedName>
</protein>
<evidence type="ECO:0000313" key="2">
    <source>
        <dbReference type="EMBL" id="CAD8931164.1"/>
    </source>
</evidence>
<evidence type="ECO:0000256" key="1">
    <source>
        <dbReference type="SAM" id="MobiDB-lite"/>
    </source>
</evidence>
<feature type="region of interest" description="Disordered" evidence="1">
    <location>
        <begin position="1"/>
        <end position="94"/>
    </location>
</feature>
<gene>
    <name evidence="2" type="ORF">CTEN0397_LOCUS2186</name>
</gene>
<proteinExistence type="predicted"/>
<organism evidence="2">
    <name type="scientific">Cyclophora tenuis</name>
    <name type="common">Marine diatom</name>
    <dbReference type="NCBI Taxonomy" id="216820"/>
    <lineage>
        <taxon>Eukaryota</taxon>
        <taxon>Sar</taxon>
        <taxon>Stramenopiles</taxon>
        <taxon>Ochrophyta</taxon>
        <taxon>Bacillariophyta</taxon>
        <taxon>Fragilariophyceae</taxon>
        <taxon>Fragilariophycidae</taxon>
        <taxon>Cyclophorales</taxon>
        <taxon>Cyclophoraceae</taxon>
        <taxon>Cyclophora</taxon>
    </lineage>
</organism>
<dbReference type="EMBL" id="HBFW01003357">
    <property type="protein sequence ID" value="CAD8931164.1"/>
    <property type="molecule type" value="Transcribed_RNA"/>
</dbReference>